<dbReference type="InterPro" id="IPR017900">
    <property type="entry name" value="4Fe4S_Fe_S_CS"/>
</dbReference>
<feature type="domain" description="4Fe-4S ferredoxin-type" evidence="9">
    <location>
        <begin position="372"/>
        <end position="402"/>
    </location>
</feature>
<dbReference type="Gene3D" id="3.10.20.600">
    <property type="match status" value="1"/>
</dbReference>
<dbReference type="NCBIfam" id="NF003454">
    <property type="entry name" value="PRK05035.1"/>
    <property type="match status" value="1"/>
</dbReference>
<dbReference type="Gene3D" id="3.30.70.20">
    <property type="match status" value="1"/>
</dbReference>
<name>A0A975B6B7_9BACT</name>
<dbReference type="InterPro" id="IPR017896">
    <property type="entry name" value="4Fe4S_Fe-S-bd"/>
</dbReference>
<dbReference type="NCBIfam" id="TIGR01945">
    <property type="entry name" value="rnfC"/>
    <property type="match status" value="1"/>
</dbReference>
<feature type="binding site" evidence="8">
    <location>
        <position position="385"/>
    </location>
    <ligand>
        <name>[4Fe-4S] cluster</name>
        <dbReference type="ChEBI" id="CHEBI:49883"/>
        <label>1</label>
    </ligand>
</feature>
<dbReference type="Pfam" id="PF01512">
    <property type="entry name" value="Complex1_51K"/>
    <property type="match status" value="1"/>
</dbReference>
<dbReference type="Proteomes" id="UP000663720">
    <property type="component" value="Chromosome"/>
</dbReference>
<dbReference type="EMBL" id="CP061799">
    <property type="protein sequence ID" value="QTA79608.1"/>
    <property type="molecule type" value="Genomic_DNA"/>
</dbReference>
<evidence type="ECO:0000256" key="6">
    <source>
        <dbReference type="ARBA" id="ARBA00023004"/>
    </source>
</evidence>
<keyword evidence="6 8" id="KW-0408">Iron</keyword>
<dbReference type="HAMAP" id="MF_00461">
    <property type="entry name" value="RsxC_RnfC"/>
    <property type="match status" value="1"/>
</dbReference>
<feature type="binding site" evidence="8">
    <location>
        <position position="392"/>
    </location>
    <ligand>
        <name>[4Fe-4S] cluster</name>
        <dbReference type="ChEBI" id="CHEBI:49883"/>
        <label>2</label>
    </ligand>
</feature>
<evidence type="ECO:0000256" key="3">
    <source>
        <dbReference type="ARBA" id="ARBA00022723"/>
    </source>
</evidence>
<keyword evidence="2 8" id="KW-0004">4Fe-4S</keyword>
<dbReference type="GO" id="GO:0051539">
    <property type="term" value="F:4 iron, 4 sulfur cluster binding"/>
    <property type="evidence" value="ECO:0007669"/>
    <property type="project" value="UniProtKB-KW"/>
</dbReference>
<dbReference type="Pfam" id="PF10531">
    <property type="entry name" value="SLBB"/>
    <property type="match status" value="1"/>
</dbReference>
<comment type="subcellular location">
    <subcellularLocation>
        <location evidence="8">Cell membrane</location>
        <topology evidence="8">Peripheral membrane protein</topology>
    </subcellularLocation>
</comment>
<dbReference type="InterPro" id="IPR010208">
    <property type="entry name" value="Ion_transpt_RnfC/RsxC"/>
</dbReference>
<keyword evidence="11" id="KW-1185">Reference proteome</keyword>
<feature type="binding site" evidence="8">
    <location>
        <position position="382"/>
    </location>
    <ligand>
        <name>[4Fe-4S] cluster</name>
        <dbReference type="ChEBI" id="CHEBI:49883"/>
        <label>1</label>
    </ligand>
</feature>
<keyword evidence="8" id="KW-1003">Cell membrane</keyword>
<feature type="binding site" evidence="8">
    <location>
        <position position="427"/>
    </location>
    <ligand>
        <name>[4Fe-4S] cluster</name>
        <dbReference type="ChEBI" id="CHEBI:49883"/>
        <label>2</label>
    </ligand>
</feature>
<dbReference type="InterPro" id="IPR011538">
    <property type="entry name" value="Nuo51_FMN-bd"/>
</dbReference>
<organism evidence="10 11">
    <name type="scientific">Desulfonema limicola</name>
    <dbReference type="NCBI Taxonomy" id="45656"/>
    <lineage>
        <taxon>Bacteria</taxon>
        <taxon>Pseudomonadati</taxon>
        <taxon>Thermodesulfobacteriota</taxon>
        <taxon>Desulfobacteria</taxon>
        <taxon>Desulfobacterales</taxon>
        <taxon>Desulfococcaceae</taxon>
        <taxon>Desulfonema</taxon>
    </lineage>
</organism>
<dbReference type="KEGG" id="dli:dnl_18830"/>
<feature type="binding site" evidence="8">
    <location>
        <position position="424"/>
    </location>
    <ligand>
        <name>[4Fe-4S] cluster</name>
        <dbReference type="ChEBI" id="CHEBI:49883"/>
        <label>2</label>
    </ligand>
</feature>
<dbReference type="Gene3D" id="3.40.50.11540">
    <property type="entry name" value="NADH-ubiquinone oxidoreductase 51kDa subunit"/>
    <property type="match status" value="1"/>
</dbReference>
<dbReference type="InterPro" id="IPR037225">
    <property type="entry name" value="Nuo51_FMN-bd_sf"/>
</dbReference>
<evidence type="ECO:0000259" key="9">
    <source>
        <dbReference type="PROSITE" id="PS51379"/>
    </source>
</evidence>
<dbReference type="RefSeq" id="WP_207691345.1">
    <property type="nucleotide sequence ID" value="NZ_CP061799.1"/>
</dbReference>
<dbReference type="GO" id="GO:0009055">
    <property type="term" value="F:electron transfer activity"/>
    <property type="evidence" value="ECO:0007669"/>
    <property type="project" value="InterPro"/>
</dbReference>
<dbReference type="Pfam" id="PF13375">
    <property type="entry name" value="RnfC_N"/>
    <property type="match status" value="1"/>
</dbReference>
<protein>
    <recommendedName>
        <fullName evidence="8">Ion-translocating oxidoreductase complex subunit C</fullName>
        <ecNumber evidence="8">7.-.-.-</ecNumber>
    </recommendedName>
    <alternativeName>
        <fullName evidence="8">Rnf electron transport complex subunit C</fullName>
    </alternativeName>
</protein>
<dbReference type="SUPFAM" id="SSF142019">
    <property type="entry name" value="Nqo1 FMN-binding domain-like"/>
    <property type="match status" value="1"/>
</dbReference>
<evidence type="ECO:0000256" key="8">
    <source>
        <dbReference type="HAMAP-Rule" id="MF_00461"/>
    </source>
</evidence>
<accession>A0A975B6B7</accession>
<dbReference type="EC" id="7.-.-.-" evidence="8"/>
<keyword evidence="5 8" id="KW-0249">Electron transport</keyword>
<comment type="similarity">
    <text evidence="8">Belongs to the 4Fe4S bacterial-type ferredoxin family. RnfC subfamily.</text>
</comment>
<keyword evidence="8" id="KW-1278">Translocase</keyword>
<feature type="binding site" evidence="8">
    <location>
        <position position="421"/>
    </location>
    <ligand>
        <name>[4Fe-4S] cluster</name>
        <dbReference type="ChEBI" id="CHEBI:49883"/>
        <label>2</label>
    </ligand>
</feature>
<dbReference type="SUPFAM" id="SSF46548">
    <property type="entry name" value="alpha-helical ferredoxin"/>
    <property type="match status" value="1"/>
</dbReference>
<dbReference type="AlphaFoldDB" id="A0A975B6B7"/>
<dbReference type="PANTHER" id="PTHR43034:SF2">
    <property type="entry name" value="ION-TRANSLOCATING OXIDOREDUCTASE COMPLEX SUBUNIT C"/>
    <property type="match status" value="1"/>
</dbReference>
<reference evidence="10" key="1">
    <citation type="journal article" date="2021" name="Microb. Physiol.">
        <title>Proteogenomic Insights into the Physiology of Marine, Sulfate-Reducing, Filamentous Desulfonema limicola and Desulfonema magnum.</title>
        <authorList>
            <person name="Schnaars V."/>
            <person name="Wohlbrand L."/>
            <person name="Scheve S."/>
            <person name="Hinrichs C."/>
            <person name="Reinhardt R."/>
            <person name="Rabus R."/>
        </authorList>
    </citation>
    <scope>NUCLEOTIDE SEQUENCE</scope>
    <source>
        <strain evidence="10">5ac10</strain>
    </source>
</reference>
<feature type="binding site" evidence="8">
    <location>
        <position position="388"/>
    </location>
    <ligand>
        <name>[4Fe-4S] cluster</name>
        <dbReference type="ChEBI" id="CHEBI:49883"/>
        <label>1</label>
    </ligand>
</feature>
<dbReference type="GO" id="GO:0005886">
    <property type="term" value="C:plasma membrane"/>
    <property type="evidence" value="ECO:0007669"/>
    <property type="project" value="UniProtKB-SubCell"/>
</dbReference>
<gene>
    <name evidence="10" type="primary">rnfC1</name>
    <name evidence="8" type="synonym">rnfC</name>
    <name evidence="10" type="ORF">dnl_18830</name>
</gene>
<comment type="function">
    <text evidence="8">Part of a membrane-bound complex that couples electron transfer with translocation of ions across the membrane.</text>
</comment>
<feature type="binding site" evidence="8">
    <location>
        <position position="431"/>
    </location>
    <ligand>
        <name>[4Fe-4S] cluster</name>
        <dbReference type="ChEBI" id="CHEBI:49883"/>
        <label>1</label>
    </ligand>
</feature>
<evidence type="ECO:0000256" key="1">
    <source>
        <dbReference type="ARBA" id="ARBA00022448"/>
    </source>
</evidence>
<evidence type="ECO:0000256" key="4">
    <source>
        <dbReference type="ARBA" id="ARBA00022737"/>
    </source>
</evidence>
<evidence type="ECO:0000256" key="7">
    <source>
        <dbReference type="ARBA" id="ARBA00023014"/>
    </source>
</evidence>
<dbReference type="PANTHER" id="PTHR43034">
    <property type="entry name" value="ION-TRANSLOCATING OXIDOREDUCTASE COMPLEX SUBUNIT C"/>
    <property type="match status" value="1"/>
</dbReference>
<sequence length="454" mass="47593">MGFIFKGFGSSGTFAHGVHPPERKGFSDGAPIEVIPPPKKVMLPLLQHVGAPAKPAVKPKTDVVLGDKIAEPGGFVSTAHHATISGKVMKTGIVTLTNGRHVPAIPIKAGNEEQLSGQALWEDIFGGEWPRDVDNYSSKEIVDAISAAGIVGLGGAAFPTHVKFVPNEKKPVHTVLVNACECEPYLTADYRMMLEASAPIITGALLAGRAANTKNIIIGIEDNKPKAVEVMKKAAAGTGITIAVLKTKYPQGSEKQLIMAVTGKEVPLGGLPLDVGIAVSNVSTVAAIARAVVRKKPLTHRVVTVTGAGIKNPKNLLVPIGISIGELIEYCGGLTKDAARLISGGPMMGFAFANLDAPVTKGTSGITVLTHKDVQKEDETNCVRCGRCVDVCPMNLVPTKLALASRHKDIELAERYNIMACFECGSCAYACPASLPIVQLVRTGKAVVIAASKK</sequence>
<dbReference type="GO" id="GO:0046872">
    <property type="term" value="F:metal ion binding"/>
    <property type="evidence" value="ECO:0007669"/>
    <property type="project" value="UniProtKB-KW"/>
</dbReference>
<evidence type="ECO:0000313" key="11">
    <source>
        <dbReference type="Proteomes" id="UP000663720"/>
    </source>
</evidence>
<evidence type="ECO:0000256" key="5">
    <source>
        <dbReference type="ARBA" id="ARBA00022982"/>
    </source>
</evidence>
<comment type="subunit">
    <text evidence="8">The complex is composed of six subunits: RnfA, RnfB, RnfC, RnfD, RnfE and RnfG.</text>
</comment>
<keyword evidence="3 8" id="KW-0479">Metal-binding</keyword>
<dbReference type="InterPro" id="IPR026902">
    <property type="entry name" value="RnfC_N"/>
</dbReference>
<dbReference type="GO" id="GO:0022900">
    <property type="term" value="P:electron transport chain"/>
    <property type="evidence" value="ECO:0007669"/>
    <property type="project" value="UniProtKB-UniRule"/>
</dbReference>
<keyword evidence="1 8" id="KW-0813">Transport</keyword>
<comment type="cofactor">
    <cofactor evidence="8">
        <name>[4Fe-4S] cluster</name>
        <dbReference type="ChEBI" id="CHEBI:49883"/>
    </cofactor>
    <text evidence="8">Binds 2 [4Fe-4S] clusters per subunit.</text>
</comment>
<proteinExistence type="inferred from homology"/>
<dbReference type="InterPro" id="IPR019554">
    <property type="entry name" value="Soluble_ligand-bd"/>
</dbReference>
<evidence type="ECO:0000256" key="2">
    <source>
        <dbReference type="ARBA" id="ARBA00022485"/>
    </source>
</evidence>
<dbReference type="Pfam" id="PF12838">
    <property type="entry name" value="Fer4_7"/>
    <property type="match status" value="1"/>
</dbReference>
<keyword evidence="7 8" id="KW-0411">Iron-sulfur</keyword>
<dbReference type="PROSITE" id="PS51379">
    <property type="entry name" value="4FE4S_FER_2"/>
    <property type="match status" value="2"/>
</dbReference>
<feature type="domain" description="4Fe-4S ferredoxin-type" evidence="9">
    <location>
        <begin position="412"/>
        <end position="441"/>
    </location>
</feature>
<keyword evidence="4 8" id="KW-0677">Repeat</keyword>
<keyword evidence="8" id="KW-0472">Membrane</keyword>
<dbReference type="PROSITE" id="PS00198">
    <property type="entry name" value="4FE4S_FER_1"/>
    <property type="match status" value="2"/>
</dbReference>
<evidence type="ECO:0000313" key="10">
    <source>
        <dbReference type="EMBL" id="QTA79608.1"/>
    </source>
</evidence>